<dbReference type="GO" id="GO:0005737">
    <property type="term" value="C:cytoplasm"/>
    <property type="evidence" value="ECO:0007669"/>
    <property type="project" value="UniProtKB-SubCell"/>
</dbReference>
<dbReference type="Pfam" id="PF05697">
    <property type="entry name" value="Trigger_N"/>
    <property type="match status" value="1"/>
</dbReference>
<dbReference type="GO" id="GO:0051083">
    <property type="term" value="P:'de novo' cotranslational protein folding"/>
    <property type="evidence" value="ECO:0007669"/>
    <property type="project" value="TreeGrafter"/>
</dbReference>
<feature type="region of interest" description="Disordered" evidence="1">
    <location>
        <begin position="140"/>
        <end position="161"/>
    </location>
</feature>
<proteinExistence type="predicted"/>
<dbReference type="AlphaFoldDB" id="A0A0G1JKS1"/>
<dbReference type="InterPro" id="IPR036611">
    <property type="entry name" value="Trigger_fac_ribosome-bd_sf"/>
</dbReference>
<dbReference type="PANTHER" id="PTHR30560">
    <property type="entry name" value="TRIGGER FACTOR CHAPERONE AND PEPTIDYL-PROLYL CIS/TRANS ISOMERASE"/>
    <property type="match status" value="1"/>
</dbReference>
<feature type="compositionally biased region" description="Basic and acidic residues" evidence="1">
    <location>
        <begin position="147"/>
        <end position="161"/>
    </location>
</feature>
<accession>A0A0G1JKS1</accession>
<feature type="domain" description="Trigger factor ribosome-binding bacterial" evidence="2">
    <location>
        <begin position="12"/>
        <end position="154"/>
    </location>
</feature>
<dbReference type="InterPro" id="IPR005215">
    <property type="entry name" value="Trig_fac"/>
</dbReference>
<dbReference type="Gene3D" id="3.30.70.1050">
    <property type="entry name" value="Trigger factor ribosome-binding domain"/>
    <property type="match status" value="1"/>
</dbReference>
<dbReference type="PANTHER" id="PTHR30560:SF3">
    <property type="entry name" value="TRIGGER FACTOR-LIKE PROTEIN TIG, CHLOROPLASTIC"/>
    <property type="match status" value="1"/>
</dbReference>
<dbReference type="GO" id="GO:0015031">
    <property type="term" value="P:protein transport"/>
    <property type="evidence" value="ECO:0007669"/>
    <property type="project" value="InterPro"/>
</dbReference>
<dbReference type="GO" id="GO:0003755">
    <property type="term" value="F:peptidyl-prolyl cis-trans isomerase activity"/>
    <property type="evidence" value="ECO:0007669"/>
    <property type="project" value="UniProtKB-KW"/>
</dbReference>
<protein>
    <submittedName>
        <fullName evidence="3">Trigger factor</fullName>
    </submittedName>
</protein>
<reference evidence="3 4" key="1">
    <citation type="journal article" date="2015" name="Nature">
        <title>rRNA introns, odd ribosomes, and small enigmatic genomes across a large radiation of phyla.</title>
        <authorList>
            <person name="Brown C.T."/>
            <person name="Hug L.A."/>
            <person name="Thomas B.C."/>
            <person name="Sharon I."/>
            <person name="Castelle C.J."/>
            <person name="Singh A."/>
            <person name="Wilkins M.J."/>
            <person name="Williams K.H."/>
            <person name="Banfield J.F."/>
        </authorList>
    </citation>
    <scope>NUCLEOTIDE SEQUENCE [LARGE SCALE GENOMIC DNA]</scope>
</reference>
<evidence type="ECO:0000313" key="4">
    <source>
        <dbReference type="Proteomes" id="UP000034069"/>
    </source>
</evidence>
<dbReference type="EMBL" id="LCHN01000008">
    <property type="protein sequence ID" value="KKT36044.1"/>
    <property type="molecule type" value="Genomic_DNA"/>
</dbReference>
<dbReference type="InterPro" id="IPR037041">
    <property type="entry name" value="Trigger_fac_C_sf"/>
</dbReference>
<dbReference type="InterPro" id="IPR027304">
    <property type="entry name" value="Trigger_fact/SurA_dom_sf"/>
</dbReference>
<organism evidence="3 4">
    <name type="scientific">Candidatus Collierbacteria bacterium GW2011_GWA1_44_12</name>
    <dbReference type="NCBI Taxonomy" id="1618376"/>
    <lineage>
        <taxon>Bacteria</taxon>
        <taxon>Candidatus Collieribacteriota</taxon>
    </lineage>
</organism>
<dbReference type="SUPFAM" id="SSF109998">
    <property type="entry name" value="Triger factor/SurA peptide-binding domain-like"/>
    <property type="match status" value="1"/>
</dbReference>
<dbReference type="GO" id="GO:0043335">
    <property type="term" value="P:protein unfolding"/>
    <property type="evidence" value="ECO:0007669"/>
    <property type="project" value="TreeGrafter"/>
</dbReference>
<dbReference type="GO" id="GO:0044183">
    <property type="term" value="F:protein folding chaperone"/>
    <property type="evidence" value="ECO:0007669"/>
    <property type="project" value="TreeGrafter"/>
</dbReference>
<sequence>MTPNTIYNPSPMEIKELKKEKNVAQVEVIVTKKEVDVEKNHAVEELAQQITVKGFRQGKAPKNIAEEHLNPEKVTDHVLNHLLSDAVSKALKEYKYNLLGRPVLESVDTKGKDEWKFSLNFPLYPEIDLGDYKKVAKGASKTTVKKTKTEKTTEDSEKAPNNEDSLNLIYQALLKNIQVDIPESVIEEEVNYSLERLSTQAQSLHLTLENYLKAVNRTLDQVKDEYRKSAVDSLKLDLILLDIAKKEGVQASQEEVENLAKSTNLPENQHSRLKMLIARRKTLELLSSL</sequence>
<comment type="caution">
    <text evidence="3">The sequence shown here is derived from an EMBL/GenBank/DDBJ whole genome shotgun (WGS) entry which is preliminary data.</text>
</comment>
<dbReference type="SUPFAM" id="SSF102735">
    <property type="entry name" value="Trigger factor ribosome-binding domain"/>
    <property type="match status" value="1"/>
</dbReference>
<dbReference type="Gene3D" id="1.10.3120.10">
    <property type="entry name" value="Trigger factor, C-terminal domain"/>
    <property type="match status" value="1"/>
</dbReference>
<evidence type="ECO:0000313" key="3">
    <source>
        <dbReference type="EMBL" id="KKT36044.1"/>
    </source>
</evidence>
<evidence type="ECO:0000259" key="2">
    <source>
        <dbReference type="Pfam" id="PF05697"/>
    </source>
</evidence>
<dbReference type="Proteomes" id="UP000034069">
    <property type="component" value="Unassembled WGS sequence"/>
</dbReference>
<dbReference type="GO" id="GO:0043022">
    <property type="term" value="F:ribosome binding"/>
    <property type="evidence" value="ECO:0007669"/>
    <property type="project" value="TreeGrafter"/>
</dbReference>
<gene>
    <name evidence="3" type="ORF">UW23_C0008G0021</name>
</gene>
<name>A0A0G1JKS1_9BACT</name>
<dbReference type="InterPro" id="IPR008881">
    <property type="entry name" value="Trigger_fac_ribosome-bd_bac"/>
</dbReference>
<evidence type="ECO:0000256" key="1">
    <source>
        <dbReference type="SAM" id="MobiDB-lite"/>
    </source>
</evidence>